<organism evidence="7 8">
    <name type="scientific">[Pasteurella] mairii</name>
    <dbReference type="NCBI Taxonomy" id="757"/>
    <lineage>
        <taxon>Bacteria</taxon>
        <taxon>Pseudomonadati</taxon>
        <taxon>Pseudomonadota</taxon>
        <taxon>Gammaproteobacteria</taxon>
        <taxon>Pasteurellales</taxon>
        <taxon>Pasteurellaceae</taxon>
    </lineage>
</organism>
<dbReference type="PANTHER" id="PTHR43483">
    <property type="entry name" value="MEMBRANE TRANSPORTER PROTEIN HI_0806-RELATED"/>
    <property type="match status" value="1"/>
</dbReference>
<dbReference type="AlphaFoldDB" id="A0A379B2L1"/>
<evidence type="ECO:0000313" key="8">
    <source>
        <dbReference type="Proteomes" id="UP000254280"/>
    </source>
</evidence>
<keyword evidence="3 6" id="KW-0812">Transmembrane</keyword>
<dbReference type="Pfam" id="PF01925">
    <property type="entry name" value="TauE"/>
    <property type="match status" value="1"/>
</dbReference>
<name>A0A379B2L1_9PAST</name>
<proteinExistence type="inferred from homology"/>
<evidence type="ECO:0000256" key="1">
    <source>
        <dbReference type="ARBA" id="ARBA00004141"/>
    </source>
</evidence>
<feature type="transmembrane region" description="Helical" evidence="6">
    <location>
        <begin position="209"/>
        <end position="228"/>
    </location>
</feature>
<evidence type="ECO:0000256" key="4">
    <source>
        <dbReference type="ARBA" id="ARBA00022989"/>
    </source>
</evidence>
<accession>A0A379B2L1</accession>
<keyword evidence="8" id="KW-1185">Reference proteome</keyword>
<evidence type="ECO:0000256" key="6">
    <source>
        <dbReference type="RuleBase" id="RU363041"/>
    </source>
</evidence>
<reference evidence="7 8" key="1">
    <citation type="submission" date="2018-06" db="EMBL/GenBank/DDBJ databases">
        <authorList>
            <consortium name="Pathogen Informatics"/>
            <person name="Doyle S."/>
        </authorList>
    </citation>
    <scope>NUCLEOTIDE SEQUENCE [LARGE SCALE GENOMIC DNA]</scope>
    <source>
        <strain evidence="7 8">NCTC10699</strain>
    </source>
</reference>
<keyword evidence="4 6" id="KW-1133">Transmembrane helix</keyword>
<evidence type="ECO:0000256" key="2">
    <source>
        <dbReference type="ARBA" id="ARBA00009142"/>
    </source>
</evidence>
<dbReference type="GO" id="GO:0005886">
    <property type="term" value="C:plasma membrane"/>
    <property type="evidence" value="ECO:0007669"/>
    <property type="project" value="UniProtKB-SubCell"/>
</dbReference>
<evidence type="ECO:0000256" key="3">
    <source>
        <dbReference type="ARBA" id="ARBA00022692"/>
    </source>
</evidence>
<keyword evidence="5 6" id="KW-0472">Membrane</keyword>
<sequence>MTIMTMIILAFCGILTNTMSALFGIGGGVLMVPILHTLFPEFSMQMVAATSLTTVMGTAMINLIYFYRQHIAIRAKLLIWCSIGMLIGVQLGFEGSFLVPNEFIVWVFVITLIVLSLVVLMSKPKAQAVTVASNVEYIKGVFLCAFGGSVAGMTGIGGGSIMSPLLALLPSIKIYQIAVYSNVMMILGGIGSLYSYLNKTPPVYLENSWQIGYVNFSVVLIVIAFSFVTSFFSMKIRGVCQSKVMRHWLVGILLSLSGYMLVLQYAM</sequence>
<feature type="transmembrane region" description="Helical" evidence="6">
    <location>
        <begin position="174"/>
        <end position="197"/>
    </location>
</feature>
<feature type="transmembrane region" description="Helical" evidence="6">
    <location>
        <begin position="77"/>
        <end position="97"/>
    </location>
</feature>
<evidence type="ECO:0000313" key="7">
    <source>
        <dbReference type="EMBL" id="SUB32672.1"/>
    </source>
</evidence>
<feature type="transmembrane region" description="Helical" evidence="6">
    <location>
        <begin position="103"/>
        <end position="120"/>
    </location>
</feature>
<comment type="similarity">
    <text evidence="2 6">Belongs to the 4-toluene sulfonate uptake permease (TSUP) (TC 2.A.102) family.</text>
</comment>
<evidence type="ECO:0000256" key="5">
    <source>
        <dbReference type="ARBA" id="ARBA00023136"/>
    </source>
</evidence>
<dbReference type="OrthoDB" id="9780109at2"/>
<feature type="transmembrane region" description="Helical" evidence="6">
    <location>
        <begin position="248"/>
        <end position="266"/>
    </location>
</feature>
<dbReference type="InterPro" id="IPR002781">
    <property type="entry name" value="TM_pro_TauE-like"/>
</dbReference>
<feature type="transmembrane region" description="Helical" evidence="6">
    <location>
        <begin position="44"/>
        <end position="65"/>
    </location>
</feature>
<gene>
    <name evidence="7" type="ORF">NCTC10699_00255</name>
</gene>
<dbReference type="PANTHER" id="PTHR43483:SF3">
    <property type="entry name" value="MEMBRANE TRANSPORTER PROTEIN HI_0806-RELATED"/>
    <property type="match status" value="1"/>
</dbReference>
<keyword evidence="6" id="KW-1003">Cell membrane</keyword>
<feature type="transmembrane region" description="Helical" evidence="6">
    <location>
        <begin position="141"/>
        <end position="162"/>
    </location>
</feature>
<dbReference type="Proteomes" id="UP000254280">
    <property type="component" value="Unassembled WGS sequence"/>
</dbReference>
<protein>
    <recommendedName>
        <fullName evidence="6">Probable membrane transporter protein</fullName>
    </recommendedName>
</protein>
<dbReference type="EMBL" id="UGSS01000002">
    <property type="protein sequence ID" value="SUB32672.1"/>
    <property type="molecule type" value="Genomic_DNA"/>
</dbReference>
<comment type="subcellular location">
    <subcellularLocation>
        <location evidence="6">Cell membrane</location>
        <topology evidence="6">Multi-pass membrane protein</topology>
    </subcellularLocation>
    <subcellularLocation>
        <location evidence="1">Membrane</location>
        <topology evidence="1">Multi-pass membrane protein</topology>
    </subcellularLocation>
</comment>